<name>A0ABZ0RIP7_9BACT</name>
<dbReference type="RefSeq" id="WP_319832286.1">
    <property type="nucleotide sequence ID" value="NZ_CP138858.1"/>
</dbReference>
<evidence type="ECO:0000313" key="1">
    <source>
        <dbReference type="EMBL" id="WPJ95397.1"/>
    </source>
</evidence>
<gene>
    <name evidence="1" type="ORF">SH580_18415</name>
</gene>
<protein>
    <submittedName>
        <fullName evidence="1">Uncharacterized protein</fullName>
    </submittedName>
</protein>
<proteinExistence type="predicted"/>
<keyword evidence="2" id="KW-1185">Reference proteome</keyword>
<accession>A0ABZ0RIP7</accession>
<sequence length="91" mass="10831">MRQPERIDKLTELIREAWKEDPDMRFLQLIYVLQARFSQANNGRGKIERIEKDGFKKIGYDLFGTEDEEFTEFLETYLNKKHSNKSGEDNA</sequence>
<evidence type="ECO:0000313" key="2">
    <source>
        <dbReference type="Proteomes" id="UP001324993"/>
    </source>
</evidence>
<organism evidence="1 2">
    <name type="scientific">Coraliomargarita algicola</name>
    <dbReference type="NCBI Taxonomy" id="3092156"/>
    <lineage>
        <taxon>Bacteria</taxon>
        <taxon>Pseudomonadati</taxon>
        <taxon>Verrucomicrobiota</taxon>
        <taxon>Opitutia</taxon>
        <taxon>Puniceicoccales</taxon>
        <taxon>Coraliomargaritaceae</taxon>
        <taxon>Coraliomargarita</taxon>
    </lineage>
</organism>
<dbReference type="Proteomes" id="UP001324993">
    <property type="component" value="Chromosome"/>
</dbReference>
<reference evidence="1 2" key="1">
    <citation type="submission" date="2023-11" db="EMBL/GenBank/DDBJ databases">
        <title>Coraliomargarita sp. nov., isolated from marine algae.</title>
        <authorList>
            <person name="Lee J.K."/>
            <person name="Baek J.H."/>
            <person name="Kim J.M."/>
            <person name="Choi D.G."/>
            <person name="Jeon C.O."/>
        </authorList>
    </citation>
    <scope>NUCLEOTIDE SEQUENCE [LARGE SCALE GENOMIC DNA]</scope>
    <source>
        <strain evidence="1 2">J2-16</strain>
    </source>
</reference>
<dbReference type="EMBL" id="CP138858">
    <property type="protein sequence ID" value="WPJ95397.1"/>
    <property type="molecule type" value="Genomic_DNA"/>
</dbReference>